<dbReference type="InterPro" id="IPR006935">
    <property type="entry name" value="Helicase/UvrB_N"/>
</dbReference>
<dbReference type="Gene3D" id="3.40.50.300">
    <property type="entry name" value="P-loop containing nucleotide triphosphate hydrolases"/>
    <property type="match status" value="2"/>
</dbReference>
<dbReference type="SMART" id="SM00490">
    <property type="entry name" value="HELICc"/>
    <property type="match status" value="1"/>
</dbReference>
<name>A0ABD5QMQ4_9EURY</name>
<dbReference type="PROSITE" id="PS51192">
    <property type="entry name" value="HELICASE_ATP_BIND_1"/>
    <property type="match status" value="1"/>
</dbReference>
<dbReference type="GO" id="GO:0004386">
    <property type="term" value="F:helicase activity"/>
    <property type="evidence" value="ECO:0007669"/>
    <property type="project" value="UniProtKB-KW"/>
</dbReference>
<dbReference type="SUPFAM" id="SSF52540">
    <property type="entry name" value="P-loop containing nucleoside triphosphate hydrolases"/>
    <property type="match status" value="1"/>
</dbReference>
<dbReference type="EMBL" id="JBHSKV010000002">
    <property type="protein sequence ID" value="MFC5133542.1"/>
    <property type="molecule type" value="Genomic_DNA"/>
</dbReference>
<comment type="caution">
    <text evidence="4">The sequence shown here is derived from an EMBL/GenBank/DDBJ whole genome shotgun (WGS) entry which is preliminary data.</text>
</comment>
<dbReference type="Pfam" id="PF00271">
    <property type="entry name" value="Helicase_C"/>
    <property type="match status" value="1"/>
</dbReference>
<feature type="region of interest" description="Disordered" evidence="1">
    <location>
        <begin position="774"/>
        <end position="863"/>
    </location>
</feature>
<dbReference type="GO" id="GO:0016787">
    <property type="term" value="F:hydrolase activity"/>
    <property type="evidence" value="ECO:0007669"/>
    <property type="project" value="UniProtKB-KW"/>
</dbReference>
<dbReference type="InterPro" id="IPR014001">
    <property type="entry name" value="Helicase_ATP-bd"/>
</dbReference>
<dbReference type="RefSeq" id="WP_122105586.1">
    <property type="nucleotide sequence ID" value="NZ_JBHSKV010000002.1"/>
</dbReference>
<feature type="compositionally biased region" description="Basic and acidic residues" evidence="1">
    <location>
        <begin position="827"/>
        <end position="842"/>
    </location>
</feature>
<dbReference type="InterPro" id="IPR001650">
    <property type="entry name" value="Helicase_C-like"/>
</dbReference>
<reference evidence="4 5" key="1">
    <citation type="journal article" date="2019" name="Int. J. Syst. Evol. Microbiol.">
        <title>The Global Catalogue of Microorganisms (GCM) 10K type strain sequencing project: providing services to taxonomists for standard genome sequencing and annotation.</title>
        <authorList>
            <consortium name="The Broad Institute Genomics Platform"/>
            <consortium name="The Broad Institute Genome Sequencing Center for Infectious Disease"/>
            <person name="Wu L."/>
            <person name="Ma J."/>
        </authorList>
    </citation>
    <scope>NUCLEOTIDE SEQUENCE [LARGE SCALE GENOMIC DNA]</scope>
    <source>
        <strain evidence="4 5">CGMCC 1.16026</strain>
    </source>
</reference>
<dbReference type="Pfam" id="PF04851">
    <property type="entry name" value="ResIII"/>
    <property type="match status" value="1"/>
</dbReference>
<dbReference type="PROSITE" id="PS51194">
    <property type="entry name" value="HELICASE_CTER"/>
    <property type="match status" value="1"/>
</dbReference>
<keyword evidence="5" id="KW-1185">Reference proteome</keyword>
<sequence>MRRFGDPEYWSFTAYRDDFLADRPTIEQLAILDEEIVNKALLSRYQGPIGPNEWSFLGGYYGELFGSFVSERVAGLIDTTPIETREDQFHEFRKAIISLNQQLSAGGSPDGTTISRPAERVLLKRLRQERYDPSDLDVSHISRGSGLYLLELFATAAQQSVTTETDLLETLLAQTTAFKELDKADARALLTRPVLMVSLWENQREGLDHWLASDGEGILEMATATGKTVAGIAAIANLCGDVPENPEQTPQTDDAEIMIVAHSNAILSQWEREIRDRLGLTTRAGSGSGRPDRLSFSTATVEFYTAQSLLPRYDRDLADQYDLVIYDEVHHYSNLDGGYGEAIRRPNYDRAMGLSATIGEQTDPKRDRLEEILAPVVYTYDLQDAQRDGVIPDFEWTVHPIGLDPYEREEWEQATESITNQFRALKHDDTTTKLLRQLSVPFTQLEDLGDFIRAHRAAELELNDVPDSWGQLQAAIQSRNWIRHRSQPKIEGAVTLAREYLTGVDDGVKLVMFAMDIETAEQLGEELADATENVFVVHSKIAASSNKKDRMVNRRIEQFSAADHGVLIAPKLLDEGIDVPDAEVGINVSGTKTKLQLVQRMGRVLRRHGDQEPHFHHFVAVPEGDDHLAGLDDKQYVQQRHWVRELGEKIGQQPTIDEANVDEALLARAEARGNELWAQDLLDDLEIETVQGSVRMDEIVEGLTSSAVQTLLDTVDFDHDTVVESDWETAMTLLRTNESLTPKALQRTWWLFPVYRNRPDELQELLRKVAQYRTASDAADDSSTPTETTSETSTHRGSETSQEGSENTDETEEPSSRGDTQTSDSPAPDKKRTSVEANKQDADDSGEQSDDGSVVSRIKRLFS</sequence>
<dbReference type="PANTHER" id="PTHR47396:SF1">
    <property type="entry name" value="ATP-DEPENDENT HELICASE IRC3-RELATED"/>
    <property type="match status" value="1"/>
</dbReference>
<evidence type="ECO:0000313" key="5">
    <source>
        <dbReference type="Proteomes" id="UP001596145"/>
    </source>
</evidence>
<dbReference type="PANTHER" id="PTHR47396">
    <property type="entry name" value="TYPE I RESTRICTION ENZYME ECOKI R PROTEIN"/>
    <property type="match status" value="1"/>
</dbReference>
<keyword evidence="4" id="KW-0067">ATP-binding</keyword>
<evidence type="ECO:0000259" key="3">
    <source>
        <dbReference type="PROSITE" id="PS51194"/>
    </source>
</evidence>
<feature type="domain" description="Helicase ATP-binding" evidence="2">
    <location>
        <begin position="208"/>
        <end position="376"/>
    </location>
</feature>
<dbReference type="GO" id="GO:0140097">
    <property type="term" value="F:catalytic activity, acting on DNA"/>
    <property type="evidence" value="ECO:0007669"/>
    <property type="project" value="UniProtKB-ARBA"/>
</dbReference>
<keyword evidence="4" id="KW-0378">Hydrolase</keyword>
<dbReference type="InterPro" id="IPR050742">
    <property type="entry name" value="Helicase_Restrict-Modif_Enz"/>
</dbReference>
<feature type="compositionally biased region" description="Low complexity" evidence="1">
    <location>
        <begin position="774"/>
        <end position="792"/>
    </location>
</feature>
<dbReference type="AlphaFoldDB" id="A0ABD5QMQ4"/>
<evidence type="ECO:0000259" key="2">
    <source>
        <dbReference type="PROSITE" id="PS51192"/>
    </source>
</evidence>
<dbReference type="EC" id="3.6.4.-" evidence="4"/>
<dbReference type="InterPro" id="IPR027417">
    <property type="entry name" value="P-loop_NTPase"/>
</dbReference>
<accession>A0ABD5QMQ4</accession>
<dbReference type="SMART" id="SM00487">
    <property type="entry name" value="DEXDc"/>
    <property type="match status" value="1"/>
</dbReference>
<proteinExistence type="predicted"/>
<keyword evidence="4" id="KW-0547">Nucleotide-binding</keyword>
<gene>
    <name evidence="4" type="ORF">ACFPJA_02205</name>
</gene>
<protein>
    <submittedName>
        <fullName evidence="4">DEAD/DEAH box helicase</fullName>
        <ecNumber evidence="4">3.6.4.-</ecNumber>
    </submittedName>
</protein>
<evidence type="ECO:0000256" key="1">
    <source>
        <dbReference type="SAM" id="MobiDB-lite"/>
    </source>
</evidence>
<evidence type="ECO:0000313" key="4">
    <source>
        <dbReference type="EMBL" id="MFC5133542.1"/>
    </source>
</evidence>
<dbReference type="Proteomes" id="UP001596145">
    <property type="component" value="Unassembled WGS sequence"/>
</dbReference>
<organism evidence="4 5">
    <name type="scientific">Halorubrum glutamatedens</name>
    <dbReference type="NCBI Taxonomy" id="2707018"/>
    <lineage>
        <taxon>Archaea</taxon>
        <taxon>Methanobacteriati</taxon>
        <taxon>Methanobacteriota</taxon>
        <taxon>Stenosarchaea group</taxon>
        <taxon>Halobacteria</taxon>
        <taxon>Halobacteriales</taxon>
        <taxon>Haloferacaceae</taxon>
        <taxon>Halorubrum</taxon>
    </lineage>
</organism>
<feature type="domain" description="Helicase C-terminal" evidence="3">
    <location>
        <begin position="496"/>
        <end position="662"/>
    </location>
</feature>
<keyword evidence="4" id="KW-0347">Helicase</keyword>